<comment type="caution">
    <text evidence="1">The sequence shown here is derived from an EMBL/GenBank/DDBJ whole genome shotgun (WGS) entry which is preliminary data.</text>
</comment>
<dbReference type="Gene3D" id="3.30.1240.10">
    <property type="match status" value="1"/>
</dbReference>
<dbReference type="PANTHER" id="PTHR10000">
    <property type="entry name" value="PHOSPHOSERINE PHOSPHATASE"/>
    <property type="match status" value="1"/>
</dbReference>
<dbReference type="EMBL" id="AWTC01000011">
    <property type="protein sequence ID" value="EST11490.1"/>
    <property type="molecule type" value="Genomic_DNA"/>
</dbReference>
<dbReference type="STRING" id="1395513.P343_11605"/>
<dbReference type="NCBIfam" id="TIGR01484">
    <property type="entry name" value="HAD-SF-IIB"/>
    <property type="match status" value="1"/>
</dbReference>
<organism evidence="1 2">
    <name type="scientific">Sporolactobacillus laevolacticus DSM 442</name>
    <dbReference type="NCBI Taxonomy" id="1395513"/>
    <lineage>
        <taxon>Bacteria</taxon>
        <taxon>Bacillati</taxon>
        <taxon>Bacillota</taxon>
        <taxon>Bacilli</taxon>
        <taxon>Bacillales</taxon>
        <taxon>Sporolactobacillaceae</taxon>
        <taxon>Sporolactobacillus</taxon>
    </lineage>
</organism>
<dbReference type="Proteomes" id="UP000018296">
    <property type="component" value="Unassembled WGS sequence"/>
</dbReference>
<evidence type="ECO:0000313" key="2">
    <source>
        <dbReference type="Proteomes" id="UP000018296"/>
    </source>
</evidence>
<accession>V6IWB6</accession>
<protein>
    <recommendedName>
        <fullName evidence="3">HAD family hydrolase</fullName>
    </recommendedName>
</protein>
<dbReference type="eggNOG" id="COG0561">
    <property type="taxonomic scope" value="Bacteria"/>
</dbReference>
<dbReference type="InterPro" id="IPR023214">
    <property type="entry name" value="HAD_sf"/>
</dbReference>
<dbReference type="SFLD" id="SFLDS00003">
    <property type="entry name" value="Haloacid_Dehalogenase"/>
    <property type="match status" value="1"/>
</dbReference>
<proteinExistence type="predicted"/>
<dbReference type="InterPro" id="IPR036412">
    <property type="entry name" value="HAD-like_sf"/>
</dbReference>
<dbReference type="Pfam" id="PF08282">
    <property type="entry name" value="Hydrolase_3"/>
    <property type="match status" value="1"/>
</dbReference>
<dbReference type="GO" id="GO:0000287">
    <property type="term" value="F:magnesium ion binding"/>
    <property type="evidence" value="ECO:0007669"/>
    <property type="project" value="TreeGrafter"/>
</dbReference>
<sequence>MQTIKMIVSDLDHTLLNNQEMISDHTANVLNRCQEKGIRIAFATARPERATRQFQQKVQPDYIISNNGATIVAHNQVISNRVIPNDLKNRLIPELISSTNITCISVEAGDCLYTNYRGEPWGAEWNAVYTDFKHTVEEETPKLSIECKDTVAMKPMIKKYSSLNFYENSGENWFQVMHRDATKMNGISFVAQRLKINTEHVLAFGDDHNDLEMLENCGIGVAVSNGIKPARRAANFICECNDDDGVAKWIESQVL</sequence>
<dbReference type="GO" id="GO:0016791">
    <property type="term" value="F:phosphatase activity"/>
    <property type="evidence" value="ECO:0007669"/>
    <property type="project" value="TreeGrafter"/>
</dbReference>
<dbReference type="PATRIC" id="fig|1395513.3.peg.2347"/>
<dbReference type="Gene3D" id="3.40.50.1000">
    <property type="entry name" value="HAD superfamily/HAD-like"/>
    <property type="match status" value="1"/>
</dbReference>
<dbReference type="NCBIfam" id="TIGR00099">
    <property type="entry name" value="Cof-subfamily"/>
    <property type="match status" value="1"/>
</dbReference>
<dbReference type="AlphaFoldDB" id="V6IWB6"/>
<evidence type="ECO:0000313" key="1">
    <source>
        <dbReference type="EMBL" id="EST11490.1"/>
    </source>
</evidence>
<evidence type="ECO:0008006" key="3">
    <source>
        <dbReference type="Google" id="ProtNLM"/>
    </source>
</evidence>
<dbReference type="SUPFAM" id="SSF56784">
    <property type="entry name" value="HAD-like"/>
    <property type="match status" value="1"/>
</dbReference>
<dbReference type="RefSeq" id="WP_023510566.1">
    <property type="nucleotide sequence ID" value="NZ_AWTC01000011.1"/>
</dbReference>
<dbReference type="PANTHER" id="PTHR10000:SF8">
    <property type="entry name" value="HAD SUPERFAMILY HYDROLASE-LIKE, TYPE 3"/>
    <property type="match status" value="1"/>
</dbReference>
<keyword evidence="2" id="KW-1185">Reference proteome</keyword>
<name>V6IWB6_9BACL</name>
<dbReference type="GO" id="GO:0005829">
    <property type="term" value="C:cytosol"/>
    <property type="evidence" value="ECO:0007669"/>
    <property type="project" value="TreeGrafter"/>
</dbReference>
<dbReference type="InterPro" id="IPR006379">
    <property type="entry name" value="HAD-SF_hydro_IIB"/>
</dbReference>
<reference evidence="1 2" key="1">
    <citation type="journal article" date="2013" name="Genome Announc.">
        <title>Genome Sequence of Sporolactobacillus laevolacticus DSM442, an Efficient Polymer-Grade D-Lactate Producer from Agricultural Waste Cottonseed as a Nitrogen Source.</title>
        <authorList>
            <person name="Wang H."/>
            <person name="Wang L."/>
            <person name="Ju J."/>
            <person name="Yu B."/>
            <person name="Ma Y."/>
        </authorList>
    </citation>
    <scope>NUCLEOTIDE SEQUENCE [LARGE SCALE GENOMIC DNA]</scope>
    <source>
        <strain evidence="1 2">DSM 442</strain>
    </source>
</reference>
<dbReference type="SFLD" id="SFLDG01140">
    <property type="entry name" value="C2.B:_Phosphomannomutase_and_P"/>
    <property type="match status" value="1"/>
</dbReference>
<dbReference type="OrthoDB" id="9781413at2"/>
<dbReference type="InterPro" id="IPR000150">
    <property type="entry name" value="Cof"/>
</dbReference>
<gene>
    <name evidence="1" type="ORF">P343_11605</name>
</gene>